<dbReference type="InterPro" id="IPR004161">
    <property type="entry name" value="EFTu-like_2"/>
</dbReference>
<dbReference type="EMBL" id="MN740260">
    <property type="protein sequence ID" value="QHT96620.1"/>
    <property type="molecule type" value="Genomic_DNA"/>
</dbReference>
<dbReference type="InterPro" id="IPR054696">
    <property type="entry name" value="GTP-eEF1A_C"/>
</dbReference>
<sequence length="464" mass="51504">MSSDSDKQHISMVVCGHVDAGKSTTTGNLIFKLGGISSREMDKLQAEADAQGKSSFAFAYYMDRNKQEREKGITIECTTKEFYTDSYHYTIVDAPGHKDYIKNMITGAGCADIALLLVPAEIGGFEKAIAKGDHKTGEIQGQTRQHARLLGLLGVEQLIVGINKMDSCDWSEERYNEIKEEITKMIKSAGFLPKRVPIIPYSGFKGENLVEQTDKMPWYKGWEANISATEKITGHTLYDALEKLAKPPKRNTEGLVRIPINGVYKIPGVGDVITGRVEQGILKPNDVVGIAPRNHRGLKIFSIEMHHKTCAQAIPGDNVGLNIKGLDKKNLPKVGDVIYVEKEGILKPVSSFRAQVIVQDHPGQLKVGFAPLIHVRTAKSSCRMNNIFWKSNKKTGDQKIDKPEFLEMGDSAEIEFVPKQPIYLEDFNTSQGLGRIAVMDSNQLVMLGKVLEVKYHTEEKKATK</sequence>
<dbReference type="Pfam" id="PF00009">
    <property type="entry name" value="GTP_EFTU"/>
    <property type="match status" value="1"/>
</dbReference>
<feature type="domain" description="Tr-type G" evidence="3">
    <location>
        <begin position="7"/>
        <end position="249"/>
    </location>
</feature>
<evidence type="ECO:0000259" key="3">
    <source>
        <dbReference type="PROSITE" id="PS51722"/>
    </source>
</evidence>
<dbReference type="PROSITE" id="PS51722">
    <property type="entry name" value="G_TR_2"/>
    <property type="match status" value="1"/>
</dbReference>
<dbReference type="InterPro" id="IPR031157">
    <property type="entry name" value="G_TR_CS"/>
</dbReference>
<proteinExistence type="predicted"/>
<dbReference type="CDD" id="cd01883">
    <property type="entry name" value="EF1_alpha"/>
    <property type="match status" value="1"/>
</dbReference>
<dbReference type="InterPro" id="IPR050100">
    <property type="entry name" value="TRAFAC_GTPase_members"/>
</dbReference>
<dbReference type="GO" id="GO:0003924">
    <property type="term" value="F:GTPase activity"/>
    <property type="evidence" value="ECO:0007669"/>
    <property type="project" value="InterPro"/>
</dbReference>
<dbReference type="FunFam" id="2.40.30.10:FF:000115">
    <property type="entry name" value="Eukaryotic translation elongation factor 1 alpha"/>
    <property type="match status" value="1"/>
</dbReference>
<dbReference type="SUPFAM" id="SSF52540">
    <property type="entry name" value="P-loop containing nucleoside triphosphate hydrolases"/>
    <property type="match status" value="1"/>
</dbReference>
<organism evidence="4">
    <name type="scientific">viral metagenome</name>
    <dbReference type="NCBI Taxonomy" id="1070528"/>
    <lineage>
        <taxon>unclassified sequences</taxon>
        <taxon>metagenomes</taxon>
        <taxon>organismal metagenomes</taxon>
    </lineage>
</organism>
<dbReference type="Gene3D" id="2.40.30.10">
    <property type="entry name" value="Translation factors"/>
    <property type="match status" value="2"/>
</dbReference>
<keyword evidence="2" id="KW-0342">GTP-binding</keyword>
<dbReference type="Pfam" id="PF22594">
    <property type="entry name" value="GTP-eEF1A_C"/>
    <property type="match status" value="1"/>
</dbReference>
<dbReference type="SUPFAM" id="SSF50447">
    <property type="entry name" value="Translation proteins"/>
    <property type="match status" value="1"/>
</dbReference>
<dbReference type="PANTHER" id="PTHR23115">
    <property type="entry name" value="TRANSLATION FACTOR"/>
    <property type="match status" value="1"/>
</dbReference>
<dbReference type="SUPFAM" id="SSF50465">
    <property type="entry name" value="EF-Tu/eEF-1alpha/eIF2-gamma C-terminal domain"/>
    <property type="match status" value="1"/>
</dbReference>
<accession>A0A6C0IVQ1</accession>
<dbReference type="InterPro" id="IPR009000">
    <property type="entry name" value="Transl_B-barrel_sf"/>
</dbReference>
<dbReference type="InterPro" id="IPR027417">
    <property type="entry name" value="P-loop_NTPase"/>
</dbReference>
<dbReference type="InterPro" id="IPR009001">
    <property type="entry name" value="Transl_elong_EF1A/Init_IF2_C"/>
</dbReference>
<reference evidence="4" key="1">
    <citation type="journal article" date="2020" name="Nature">
        <title>Giant virus diversity and host interactions through global metagenomics.</title>
        <authorList>
            <person name="Schulz F."/>
            <person name="Roux S."/>
            <person name="Paez-Espino D."/>
            <person name="Jungbluth S."/>
            <person name="Walsh D.A."/>
            <person name="Denef V.J."/>
            <person name="McMahon K.D."/>
            <person name="Konstantinidis K.T."/>
            <person name="Eloe-Fadrosh E.A."/>
            <person name="Kyrpides N.C."/>
            <person name="Woyke T."/>
        </authorList>
    </citation>
    <scope>NUCLEOTIDE SEQUENCE</scope>
    <source>
        <strain evidence="4">GVMAG-M-3300024302-11</strain>
    </source>
</reference>
<keyword evidence="1" id="KW-0547">Nucleotide-binding</keyword>
<dbReference type="Pfam" id="PF03144">
    <property type="entry name" value="GTP_EFTU_D2"/>
    <property type="match status" value="1"/>
</dbReference>
<dbReference type="PRINTS" id="PR00315">
    <property type="entry name" value="ELONGATNFCT"/>
</dbReference>
<protein>
    <recommendedName>
        <fullName evidence="3">Tr-type G domain-containing protein</fullName>
    </recommendedName>
</protein>
<evidence type="ECO:0000256" key="1">
    <source>
        <dbReference type="ARBA" id="ARBA00022741"/>
    </source>
</evidence>
<name>A0A6C0IVQ1_9ZZZZ</name>
<evidence type="ECO:0000313" key="4">
    <source>
        <dbReference type="EMBL" id="QHT96620.1"/>
    </source>
</evidence>
<dbReference type="Gene3D" id="3.40.50.300">
    <property type="entry name" value="P-loop containing nucleotide triphosphate hydrolases"/>
    <property type="match status" value="1"/>
</dbReference>
<dbReference type="PROSITE" id="PS00301">
    <property type="entry name" value="G_TR_1"/>
    <property type="match status" value="1"/>
</dbReference>
<dbReference type="AlphaFoldDB" id="A0A6C0IVQ1"/>
<dbReference type="GO" id="GO:0005525">
    <property type="term" value="F:GTP binding"/>
    <property type="evidence" value="ECO:0007669"/>
    <property type="project" value="UniProtKB-KW"/>
</dbReference>
<dbReference type="InterPro" id="IPR000795">
    <property type="entry name" value="T_Tr_GTP-bd_dom"/>
</dbReference>
<evidence type="ECO:0000256" key="2">
    <source>
        <dbReference type="ARBA" id="ARBA00023134"/>
    </source>
</evidence>